<comment type="caution">
    <text evidence="1">The sequence shown here is derived from an EMBL/GenBank/DDBJ whole genome shotgun (WGS) entry which is preliminary data.</text>
</comment>
<gene>
    <name evidence="1" type="ORF">P691DRAFT_808813</name>
</gene>
<organism evidence="1 2">
    <name type="scientific">Macrolepiota fuliginosa MF-IS2</name>
    <dbReference type="NCBI Taxonomy" id="1400762"/>
    <lineage>
        <taxon>Eukaryota</taxon>
        <taxon>Fungi</taxon>
        <taxon>Dikarya</taxon>
        <taxon>Basidiomycota</taxon>
        <taxon>Agaricomycotina</taxon>
        <taxon>Agaricomycetes</taxon>
        <taxon>Agaricomycetidae</taxon>
        <taxon>Agaricales</taxon>
        <taxon>Agaricineae</taxon>
        <taxon>Agaricaceae</taxon>
        <taxon>Macrolepiota</taxon>
    </lineage>
</organism>
<dbReference type="AlphaFoldDB" id="A0A9P5X2S1"/>
<dbReference type="Proteomes" id="UP000807342">
    <property type="component" value="Unassembled WGS sequence"/>
</dbReference>
<dbReference type="OrthoDB" id="3027122at2759"/>
<evidence type="ECO:0000313" key="2">
    <source>
        <dbReference type="Proteomes" id="UP000807342"/>
    </source>
</evidence>
<name>A0A9P5X2S1_9AGAR</name>
<sequence length="297" mass="33647">MKFLDGGRIVASGAVDPSRTLELIYHSILCGIPPNHLPIAMRILRFLNLYHRGLRTADDQAKFLGLDQATFRGSIQNLHSVVHVPPVNECNTTSVRIYHHSFSDFLEDPNRSGKFYLDRGAVEYHFALQCLHWIENGAGSPSNKAIFGFTVSSGWGACCNLPDDFIPGLISRLERFDFCRLTYAHVQEALYFQKLIIYDGFAEFLRWLFSLGSIRNKSLISVISKQQASASEEMQVEHWTESPRDYIASFIPSAGAPQIPFTLRFRLGSATHVYVSLEVHERSLWPGNRMCKCCRTI</sequence>
<reference evidence="1" key="1">
    <citation type="submission" date="2020-11" db="EMBL/GenBank/DDBJ databases">
        <authorList>
            <consortium name="DOE Joint Genome Institute"/>
            <person name="Ahrendt S."/>
            <person name="Riley R."/>
            <person name="Andreopoulos W."/>
            <person name="Labutti K."/>
            <person name="Pangilinan J."/>
            <person name="Ruiz-Duenas F.J."/>
            <person name="Barrasa J.M."/>
            <person name="Sanchez-Garcia M."/>
            <person name="Camarero S."/>
            <person name="Miyauchi S."/>
            <person name="Serrano A."/>
            <person name="Linde D."/>
            <person name="Babiker R."/>
            <person name="Drula E."/>
            <person name="Ayuso-Fernandez I."/>
            <person name="Pacheco R."/>
            <person name="Padilla G."/>
            <person name="Ferreira P."/>
            <person name="Barriuso J."/>
            <person name="Kellner H."/>
            <person name="Castanera R."/>
            <person name="Alfaro M."/>
            <person name="Ramirez L."/>
            <person name="Pisabarro A.G."/>
            <person name="Kuo A."/>
            <person name="Tritt A."/>
            <person name="Lipzen A."/>
            <person name="He G."/>
            <person name="Yan M."/>
            <person name="Ng V."/>
            <person name="Cullen D."/>
            <person name="Martin F."/>
            <person name="Rosso M.-N."/>
            <person name="Henrissat B."/>
            <person name="Hibbett D."/>
            <person name="Martinez A.T."/>
            <person name="Grigoriev I.V."/>
        </authorList>
    </citation>
    <scope>NUCLEOTIDE SEQUENCE</scope>
    <source>
        <strain evidence="1">MF-IS2</strain>
    </source>
</reference>
<accession>A0A9P5X2S1</accession>
<protein>
    <submittedName>
        <fullName evidence="1">Uncharacterized protein</fullName>
    </submittedName>
</protein>
<proteinExistence type="predicted"/>
<dbReference type="EMBL" id="MU151462">
    <property type="protein sequence ID" value="KAF9443539.1"/>
    <property type="molecule type" value="Genomic_DNA"/>
</dbReference>
<evidence type="ECO:0000313" key="1">
    <source>
        <dbReference type="EMBL" id="KAF9443539.1"/>
    </source>
</evidence>
<feature type="non-terminal residue" evidence="1">
    <location>
        <position position="297"/>
    </location>
</feature>
<keyword evidence="2" id="KW-1185">Reference proteome</keyword>